<dbReference type="AlphaFoldDB" id="M2YMG5"/>
<dbReference type="InterPro" id="IPR018712">
    <property type="entry name" value="Tle1-like_cat"/>
</dbReference>
<dbReference type="EMBL" id="KB446563">
    <property type="protein sequence ID" value="EME78935.1"/>
    <property type="molecule type" value="Genomic_DNA"/>
</dbReference>
<dbReference type="HOGENOM" id="CLU_285308_0_0_1"/>
<dbReference type="SUPFAM" id="SSF51395">
    <property type="entry name" value="FMN-linked oxidoreductases"/>
    <property type="match status" value="1"/>
</dbReference>
<name>M2YMG5_PSEFD</name>
<dbReference type="eggNOG" id="KOG0538">
    <property type="taxonomic scope" value="Eukaryota"/>
</dbReference>
<reference evidence="4 5" key="1">
    <citation type="journal article" date="2012" name="PLoS Pathog.">
        <title>Diverse lifestyles and strategies of plant pathogenesis encoded in the genomes of eighteen Dothideomycetes fungi.</title>
        <authorList>
            <person name="Ohm R.A."/>
            <person name="Feau N."/>
            <person name="Henrissat B."/>
            <person name="Schoch C.L."/>
            <person name="Horwitz B.A."/>
            <person name="Barry K.W."/>
            <person name="Condon B.J."/>
            <person name="Copeland A.C."/>
            <person name="Dhillon B."/>
            <person name="Glaser F."/>
            <person name="Hesse C.N."/>
            <person name="Kosti I."/>
            <person name="LaButti K."/>
            <person name="Lindquist E.A."/>
            <person name="Lucas S."/>
            <person name="Salamov A.A."/>
            <person name="Bradshaw R.E."/>
            <person name="Ciuffetti L."/>
            <person name="Hamelin R.C."/>
            <person name="Kema G.H.J."/>
            <person name="Lawrence C."/>
            <person name="Scott J.A."/>
            <person name="Spatafora J.W."/>
            <person name="Turgeon B.G."/>
            <person name="de Wit P.J.G.M."/>
            <person name="Zhong S."/>
            <person name="Goodwin S.B."/>
            <person name="Grigoriev I.V."/>
        </authorList>
    </citation>
    <scope>NUCLEOTIDE SEQUENCE [LARGE SCALE GENOMIC DNA]</scope>
    <source>
        <strain evidence="4 5">CIRAD86</strain>
    </source>
</reference>
<evidence type="ECO:0000313" key="5">
    <source>
        <dbReference type="Proteomes" id="UP000016932"/>
    </source>
</evidence>
<dbReference type="PANTHER" id="PTHR10578:SF86">
    <property type="entry name" value="DEPENDENT DEHYDROGENASE, PUTATIVE (AFU_ORTHOLOGUE AFUA_6G02720)-RELATED"/>
    <property type="match status" value="1"/>
</dbReference>
<sequence>MTTLKEAKKWNQPYELPDPEALSAYQRDIYGSFAKPIFSTKPSEWEQLAKEKVPEANFGYVYGSASGFKTYQANLDAFDKYRIRPRVLVNATRRDLSVELFGTKYKSPILAAPVGVQNIMHQDAEEATARACKNVQVPMVLSTAATRTIEEVAAANGDGDRWYQLYWPRPQEEAITVSLLNRAKANGFKVLVLTVDTFSLAWRPEDLDNSYLPFLWGDGCQIGLSDPVFQERYQEMLQEDTRSAGQKLAELWSIMKRPGNPLTAMQILANAPRIRKARAWTEILNSGTYRQWEHLETLKKLWDGPIVLKGIQSVEDAHKAIEYGMDGIIVSNHGGRQVDGAIASLDALAEIGADDKVKRSGITILFDSGIRTGADVLKAIALGAKAVLVARPYMYGLAIRGQAGVEHVLKCIMADTDNMLGNMGKRSLKDLSRDDLQFKANAGTVKSRKARNGSRFFEFGSERWDLHGLVHADFVGGCPKASRAVDDEYCVQLSHMHEKSLADWMKIYDGLTGNAVQTPYSIFAYTTPASLRPLKAGVNFNILPARRWTTMAQSTTHRTDHKALVVDSVATDAVLTCSLCKRIDASGTLPKRLIVCCDGTFNSSNQGVETNPTNIARLSRAIANVGFAADGSKVPQITYYQAGIGTDQTASAWTKARQGGFGAGLNGKVCEAYNYLANNYGPGDEIFIFGFSRGAYTARVLASFLCQFGLLTPGMMDYFDEIFEAYKTRKSTEYTFEEMAWSQGKAQPGELGLEIDSKESISRYDCIKKWAHLHIKVKAVGVFDTVGSVGMSGHVMQPGQDIDWHSTSLHPKIERAFHAIAIDENRGNFPPTLYYQYDATEKAGTILKQCWFPGYHGDIGGHSDADWETNSVDLLTFAWMIDQLTEENLLQFSKHQLYYPILKRIHEGPENLAGMPAPQSVEEAGERRIKWSDGHLMETNSYTYYATSFIATRRFKFLRSPGEWKQANGKPVDPTNLHETIHPSVYHRTKNSASPYDPEGLPRKEWQYRVRSDGCGEWVKIVGGEEVISIPEYRLLQIPKREFEKRDLWSGSLELYLAPGDFVGEERYLELKRDLLAQIEELEAQL</sequence>
<dbReference type="Pfam" id="PF01070">
    <property type="entry name" value="FMN_dh"/>
    <property type="match status" value="1"/>
</dbReference>
<dbReference type="RefSeq" id="XP_007931177.1">
    <property type="nucleotide sequence ID" value="XM_007932986.1"/>
</dbReference>
<dbReference type="OrthoDB" id="3057168at2759"/>
<keyword evidence="2" id="KW-0560">Oxidoreductase</keyword>
<dbReference type="VEuPathDB" id="FungiDB:MYCFIDRAFT_216799"/>
<dbReference type="GO" id="GO:0016491">
    <property type="term" value="F:oxidoreductase activity"/>
    <property type="evidence" value="ECO:0007669"/>
    <property type="project" value="UniProtKB-KW"/>
</dbReference>
<dbReference type="KEGG" id="pfj:MYCFIDRAFT_216799"/>
<dbReference type="GO" id="GO:0010181">
    <property type="term" value="F:FMN binding"/>
    <property type="evidence" value="ECO:0007669"/>
    <property type="project" value="InterPro"/>
</dbReference>
<dbReference type="InterPro" id="IPR013785">
    <property type="entry name" value="Aldolase_TIM"/>
</dbReference>
<evidence type="ECO:0000259" key="3">
    <source>
        <dbReference type="PROSITE" id="PS51349"/>
    </source>
</evidence>
<dbReference type="Proteomes" id="UP000016932">
    <property type="component" value="Unassembled WGS sequence"/>
</dbReference>
<dbReference type="InterPro" id="IPR000262">
    <property type="entry name" value="FMN-dep_DH"/>
</dbReference>
<comment type="cofactor">
    <cofactor evidence="1">
        <name>FMN</name>
        <dbReference type="ChEBI" id="CHEBI:58210"/>
    </cofactor>
</comment>
<dbReference type="PANTHER" id="PTHR10578">
    <property type="entry name" value="S -2-HYDROXY-ACID OXIDASE-RELATED"/>
    <property type="match status" value="1"/>
</dbReference>
<dbReference type="InterPro" id="IPR008259">
    <property type="entry name" value="FMN_hydac_DH_AS"/>
</dbReference>
<dbReference type="PROSITE" id="PS00557">
    <property type="entry name" value="FMN_HYDROXY_ACID_DH_1"/>
    <property type="match status" value="1"/>
</dbReference>
<dbReference type="InterPro" id="IPR037350">
    <property type="entry name" value="LMO_FMN"/>
</dbReference>
<organism evidence="4 5">
    <name type="scientific">Pseudocercospora fijiensis (strain CIRAD86)</name>
    <name type="common">Black leaf streak disease fungus</name>
    <name type="synonym">Mycosphaerella fijiensis</name>
    <dbReference type="NCBI Taxonomy" id="383855"/>
    <lineage>
        <taxon>Eukaryota</taxon>
        <taxon>Fungi</taxon>
        <taxon>Dikarya</taxon>
        <taxon>Ascomycota</taxon>
        <taxon>Pezizomycotina</taxon>
        <taxon>Dothideomycetes</taxon>
        <taxon>Dothideomycetidae</taxon>
        <taxon>Mycosphaerellales</taxon>
        <taxon>Mycosphaerellaceae</taxon>
        <taxon>Pseudocercospora</taxon>
    </lineage>
</organism>
<protein>
    <recommendedName>
        <fullName evidence="3">FMN hydroxy acid dehydrogenase domain-containing protein</fullName>
    </recommendedName>
</protein>
<keyword evidence="5" id="KW-1185">Reference proteome</keyword>
<dbReference type="PROSITE" id="PS51349">
    <property type="entry name" value="FMN_HYDROXY_ACID_DH_2"/>
    <property type="match status" value="1"/>
</dbReference>
<feature type="domain" description="FMN hydroxy acid dehydrogenase" evidence="3">
    <location>
        <begin position="34"/>
        <end position="441"/>
    </location>
</feature>
<dbReference type="CDD" id="cd03332">
    <property type="entry name" value="LMO_FMN"/>
    <property type="match status" value="1"/>
</dbReference>
<dbReference type="Gene3D" id="3.20.20.70">
    <property type="entry name" value="Aldolase class I"/>
    <property type="match status" value="1"/>
</dbReference>
<evidence type="ECO:0000313" key="4">
    <source>
        <dbReference type="EMBL" id="EME78935.1"/>
    </source>
</evidence>
<dbReference type="GeneID" id="19338310"/>
<proteinExistence type="predicted"/>
<dbReference type="InterPro" id="IPR037396">
    <property type="entry name" value="FMN_HAD"/>
</dbReference>
<dbReference type="STRING" id="383855.M2YMG5"/>
<dbReference type="Pfam" id="PF09994">
    <property type="entry name" value="T6SS_Tle1-like_cat"/>
    <property type="match status" value="1"/>
</dbReference>
<evidence type="ECO:0000256" key="1">
    <source>
        <dbReference type="ARBA" id="ARBA00001917"/>
    </source>
</evidence>
<gene>
    <name evidence="4" type="ORF">MYCFIDRAFT_216799</name>
</gene>
<accession>M2YMG5</accession>
<evidence type="ECO:0000256" key="2">
    <source>
        <dbReference type="ARBA" id="ARBA00023002"/>
    </source>
</evidence>